<reference evidence="1" key="1">
    <citation type="journal article" date="2020" name="Stud. Mycol.">
        <title>101 Dothideomycetes genomes: a test case for predicting lifestyles and emergence of pathogens.</title>
        <authorList>
            <person name="Haridas S."/>
            <person name="Albert R."/>
            <person name="Binder M."/>
            <person name="Bloem J."/>
            <person name="Labutti K."/>
            <person name="Salamov A."/>
            <person name="Andreopoulos B."/>
            <person name="Baker S."/>
            <person name="Barry K."/>
            <person name="Bills G."/>
            <person name="Bluhm B."/>
            <person name="Cannon C."/>
            <person name="Castanera R."/>
            <person name="Culley D."/>
            <person name="Daum C."/>
            <person name="Ezra D."/>
            <person name="Gonzalez J."/>
            <person name="Henrissat B."/>
            <person name="Kuo A."/>
            <person name="Liang C."/>
            <person name="Lipzen A."/>
            <person name="Lutzoni F."/>
            <person name="Magnuson J."/>
            <person name="Mondo S."/>
            <person name="Nolan M."/>
            <person name="Ohm R."/>
            <person name="Pangilinan J."/>
            <person name="Park H.-J."/>
            <person name="Ramirez L."/>
            <person name="Alfaro M."/>
            <person name="Sun H."/>
            <person name="Tritt A."/>
            <person name="Yoshinaga Y."/>
            <person name="Zwiers L.-H."/>
            <person name="Turgeon B."/>
            <person name="Goodwin S."/>
            <person name="Spatafora J."/>
            <person name="Crous P."/>
            <person name="Grigoriev I."/>
        </authorList>
    </citation>
    <scope>NUCLEOTIDE SEQUENCE</scope>
    <source>
        <strain evidence="1">CBS 107.79</strain>
    </source>
</reference>
<name>A0A6A5VMM2_9PLEO</name>
<sequence length="129" mass="14905">MPINKTIDLESKCGLSPPCWEEALEEGAGCPDHQKRLASLAEEAKLLMRDYRYWESLRTFVSPPWSFRWKPRQEISIAHLDELRKYLSTLTTAFENNAVKVCDVEGYVCHKPYASDIWDITVQDPTCQP</sequence>
<organism evidence="1 2">
    <name type="scientific">Bimuria novae-zelandiae CBS 107.79</name>
    <dbReference type="NCBI Taxonomy" id="1447943"/>
    <lineage>
        <taxon>Eukaryota</taxon>
        <taxon>Fungi</taxon>
        <taxon>Dikarya</taxon>
        <taxon>Ascomycota</taxon>
        <taxon>Pezizomycotina</taxon>
        <taxon>Dothideomycetes</taxon>
        <taxon>Pleosporomycetidae</taxon>
        <taxon>Pleosporales</taxon>
        <taxon>Massarineae</taxon>
        <taxon>Didymosphaeriaceae</taxon>
        <taxon>Bimuria</taxon>
    </lineage>
</organism>
<proteinExistence type="predicted"/>
<dbReference type="EMBL" id="ML976662">
    <property type="protein sequence ID" value="KAF1977719.1"/>
    <property type="molecule type" value="Genomic_DNA"/>
</dbReference>
<gene>
    <name evidence="1" type="ORF">BU23DRAFT_272263</name>
</gene>
<protein>
    <submittedName>
        <fullName evidence="1">Uncharacterized protein</fullName>
    </submittedName>
</protein>
<dbReference type="AlphaFoldDB" id="A0A6A5VMM2"/>
<accession>A0A6A5VMM2</accession>
<keyword evidence="2" id="KW-1185">Reference proteome</keyword>
<evidence type="ECO:0000313" key="2">
    <source>
        <dbReference type="Proteomes" id="UP000800036"/>
    </source>
</evidence>
<dbReference type="Proteomes" id="UP000800036">
    <property type="component" value="Unassembled WGS sequence"/>
</dbReference>
<evidence type="ECO:0000313" key="1">
    <source>
        <dbReference type="EMBL" id="KAF1977719.1"/>
    </source>
</evidence>